<protein>
    <submittedName>
        <fullName evidence="3">Uncharacterized protein</fullName>
    </submittedName>
</protein>
<feature type="transmembrane region" description="Helical" evidence="1">
    <location>
        <begin position="100"/>
        <end position="122"/>
    </location>
</feature>
<dbReference type="PANTHER" id="PTHR36974">
    <property type="entry name" value="MEMBRANE PROTEIN-RELATED"/>
    <property type="match status" value="1"/>
</dbReference>
<accession>A0A8J2SGK2</accession>
<dbReference type="OrthoDB" id="533393at2759"/>
<feature type="transmembrane region" description="Helical" evidence="1">
    <location>
        <begin position="152"/>
        <end position="172"/>
    </location>
</feature>
<organism evidence="3 4">
    <name type="scientific">Pelagomonas calceolata</name>
    <dbReference type="NCBI Taxonomy" id="35677"/>
    <lineage>
        <taxon>Eukaryota</taxon>
        <taxon>Sar</taxon>
        <taxon>Stramenopiles</taxon>
        <taxon>Ochrophyta</taxon>
        <taxon>Pelagophyceae</taxon>
        <taxon>Pelagomonadales</taxon>
        <taxon>Pelagomonadaceae</taxon>
        <taxon>Pelagomonas</taxon>
    </lineage>
</organism>
<keyword evidence="2" id="KW-0732">Signal</keyword>
<keyword evidence="1" id="KW-0812">Transmembrane</keyword>
<evidence type="ECO:0000313" key="3">
    <source>
        <dbReference type="EMBL" id="CAH0370341.1"/>
    </source>
</evidence>
<keyword evidence="4" id="KW-1185">Reference proteome</keyword>
<name>A0A8J2SGK2_9STRA</name>
<evidence type="ECO:0000256" key="2">
    <source>
        <dbReference type="SAM" id="SignalP"/>
    </source>
</evidence>
<proteinExistence type="predicted"/>
<evidence type="ECO:0000256" key="1">
    <source>
        <dbReference type="SAM" id="Phobius"/>
    </source>
</evidence>
<dbReference type="PANTHER" id="PTHR36974:SF1">
    <property type="entry name" value="DOXX FAMILY MEMBRANE PROTEIN"/>
    <property type="match status" value="1"/>
</dbReference>
<reference evidence="3" key="1">
    <citation type="submission" date="2021-11" db="EMBL/GenBank/DDBJ databases">
        <authorList>
            <consortium name="Genoscope - CEA"/>
            <person name="William W."/>
        </authorList>
    </citation>
    <scope>NUCLEOTIDE SEQUENCE</scope>
</reference>
<gene>
    <name evidence="3" type="ORF">PECAL_3P02200</name>
</gene>
<evidence type="ECO:0000313" key="4">
    <source>
        <dbReference type="Proteomes" id="UP000789595"/>
    </source>
</evidence>
<comment type="caution">
    <text evidence="3">The sequence shown here is derived from an EMBL/GenBank/DDBJ whole genome shotgun (WGS) entry which is preliminary data.</text>
</comment>
<dbReference type="AlphaFoldDB" id="A0A8J2SGK2"/>
<feature type="signal peptide" evidence="2">
    <location>
        <begin position="1"/>
        <end position="16"/>
    </location>
</feature>
<sequence>MLRLLVLCYAARSACGFVTPPTTTKLAPLRSGGPPVVERPSPDILLSARDDQTQQLGFAAICGGIAVGTAACVAGLSGLESVLPDGWFGAWRDYTWPLPLGGIFAAAGVAHFTLADAFIAIVPPKGTWGGLWQVPAPGAEELNLSYAEYHCYWTGVAEFLGGVGLAGAGLGLLPLPVQLPAFGLFLLVAAVTPANIYMATHDAQMGPDVPPIPYPNGHIGRGVAQCVLLAFFWKLTFQ</sequence>
<feature type="chain" id="PRO_5035149020" evidence="2">
    <location>
        <begin position="17"/>
        <end position="238"/>
    </location>
</feature>
<keyword evidence="1" id="KW-1133">Transmembrane helix</keyword>
<feature type="transmembrane region" description="Helical" evidence="1">
    <location>
        <begin position="179"/>
        <end position="199"/>
    </location>
</feature>
<dbReference type="EMBL" id="CAKKNE010000003">
    <property type="protein sequence ID" value="CAH0370341.1"/>
    <property type="molecule type" value="Genomic_DNA"/>
</dbReference>
<dbReference type="Proteomes" id="UP000789595">
    <property type="component" value="Unassembled WGS sequence"/>
</dbReference>
<feature type="transmembrane region" description="Helical" evidence="1">
    <location>
        <begin position="56"/>
        <end position="79"/>
    </location>
</feature>
<keyword evidence="1" id="KW-0472">Membrane</keyword>